<dbReference type="PANTHER" id="PTHR43124:SF3">
    <property type="entry name" value="CHLORAMPHENICOL EFFLUX PUMP RV0191"/>
    <property type="match status" value="1"/>
</dbReference>
<comment type="caution">
    <text evidence="8">The sequence shown here is derived from an EMBL/GenBank/DDBJ whole genome shotgun (WGS) entry which is preliminary data.</text>
</comment>
<dbReference type="InterPro" id="IPR011701">
    <property type="entry name" value="MFS"/>
</dbReference>
<evidence type="ECO:0000256" key="4">
    <source>
        <dbReference type="ARBA" id="ARBA00022989"/>
    </source>
</evidence>
<feature type="transmembrane region" description="Helical" evidence="6">
    <location>
        <begin position="357"/>
        <end position="377"/>
    </location>
</feature>
<dbReference type="GO" id="GO:0022857">
    <property type="term" value="F:transmembrane transporter activity"/>
    <property type="evidence" value="ECO:0007669"/>
    <property type="project" value="InterPro"/>
</dbReference>
<feature type="transmembrane region" description="Helical" evidence="6">
    <location>
        <begin position="103"/>
        <end position="124"/>
    </location>
</feature>
<evidence type="ECO:0000256" key="1">
    <source>
        <dbReference type="ARBA" id="ARBA00004651"/>
    </source>
</evidence>
<keyword evidence="5 6" id="KW-0472">Membrane</keyword>
<evidence type="ECO:0000256" key="6">
    <source>
        <dbReference type="SAM" id="Phobius"/>
    </source>
</evidence>
<dbReference type="GO" id="GO:0005886">
    <property type="term" value="C:plasma membrane"/>
    <property type="evidence" value="ECO:0007669"/>
    <property type="project" value="UniProtKB-SubCell"/>
</dbReference>
<dbReference type="PROSITE" id="PS50850">
    <property type="entry name" value="MFS"/>
    <property type="match status" value="1"/>
</dbReference>
<reference evidence="8 9" key="1">
    <citation type="submission" date="2019-09" db="EMBL/GenBank/DDBJ databases">
        <title>Actinomadura physcomitrii sp. nov., a novel actinomycete isolated from moss [Physcomitrium sphaericum (Ludw) Fuernr].</title>
        <authorList>
            <person name="Zhuang X."/>
            <person name="Liu C."/>
        </authorList>
    </citation>
    <scope>NUCLEOTIDE SEQUENCE [LARGE SCALE GENOMIC DNA]</scope>
    <source>
        <strain evidence="8 9">HMC1</strain>
    </source>
</reference>
<comment type="subcellular location">
    <subcellularLocation>
        <location evidence="1">Cell membrane</location>
        <topology evidence="1">Multi-pass membrane protein</topology>
    </subcellularLocation>
</comment>
<organism evidence="8 9">
    <name type="scientific">Actinomadura rudentiformis</name>
    <dbReference type="NCBI Taxonomy" id="359158"/>
    <lineage>
        <taxon>Bacteria</taxon>
        <taxon>Bacillati</taxon>
        <taxon>Actinomycetota</taxon>
        <taxon>Actinomycetes</taxon>
        <taxon>Streptosporangiales</taxon>
        <taxon>Thermomonosporaceae</taxon>
        <taxon>Actinomadura</taxon>
    </lineage>
</organism>
<name>A0A6H9Z3S4_9ACTN</name>
<evidence type="ECO:0000256" key="2">
    <source>
        <dbReference type="ARBA" id="ARBA00022475"/>
    </source>
</evidence>
<dbReference type="RefSeq" id="WP_151560230.1">
    <property type="nucleotide sequence ID" value="NZ_WBMT01000005.1"/>
</dbReference>
<dbReference type="CDD" id="cd17324">
    <property type="entry name" value="MFS_NepI_like"/>
    <property type="match status" value="1"/>
</dbReference>
<accession>A0A6H9Z3S4</accession>
<evidence type="ECO:0000259" key="7">
    <source>
        <dbReference type="PROSITE" id="PS50850"/>
    </source>
</evidence>
<evidence type="ECO:0000313" key="8">
    <source>
        <dbReference type="EMBL" id="KAB2349461.1"/>
    </source>
</evidence>
<evidence type="ECO:0000313" key="9">
    <source>
        <dbReference type="Proteomes" id="UP000468735"/>
    </source>
</evidence>
<feature type="transmembrane region" description="Helical" evidence="6">
    <location>
        <begin position="42"/>
        <end position="66"/>
    </location>
</feature>
<keyword evidence="4 6" id="KW-1133">Transmembrane helix</keyword>
<evidence type="ECO:0000256" key="5">
    <source>
        <dbReference type="ARBA" id="ARBA00023136"/>
    </source>
</evidence>
<feature type="transmembrane region" description="Helical" evidence="6">
    <location>
        <begin position="238"/>
        <end position="259"/>
    </location>
</feature>
<evidence type="ECO:0000256" key="3">
    <source>
        <dbReference type="ARBA" id="ARBA00022692"/>
    </source>
</evidence>
<sequence>MSFRSWSAVGAVALGTFSIVTTEMLPVGLLTPMGAEMGVSGGIAGLTMSLPGLVAAVAAPAVTLCTGRLDRRLVLCALMALLAAANLLSAAAPGFEVLLASRILVGLSIGGFWAIAAGLAVRLVPERSVGAATSTIFSGVAVASVLGVPAGAFAGELAGWRSAFAAMGVLALAVLTGLALLLPPLPPNAPFRVGEVPRLLRDRRARTGLVVTLLLVTGHFAAYTYVRPALEQISGIGAGLIGGLLLVYGAAGVIGNFAAGVAAARRPRRTLFLIAALLGMVVLLVPVAGTVPPGAIVLLVVWGLAYGGVSVTTQTWLLKSGAASPEAASAVFVSAFNVAIALGALTGGRIADIALPGVMWFGGALALLAAATVRPAIRPSVRVTGRCRPPQ</sequence>
<dbReference type="InterPro" id="IPR050189">
    <property type="entry name" value="MFS_Efflux_Transporters"/>
</dbReference>
<dbReference type="InterPro" id="IPR036259">
    <property type="entry name" value="MFS_trans_sf"/>
</dbReference>
<dbReference type="AlphaFoldDB" id="A0A6H9Z3S4"/>
<dbReference type="Gene3D" id="1.20.1250.20">
    <property type="entry name" value="MFS general substrate transporter like domains"/>
    <property type="match status" value="1"/>
</dbReference>
<keyword evidence="3 6" id="KW-0812">Transmembrane</keyword>
<feature type="transmembrane region" description="Helical" evidence="6">
    <location>
        <begin position="136"/>
        <end position="154"/>
    </location>
</feature>
<feature type="transmembrane region" description="Helical" evidence="6">
    <location>
        <begin position="271"/>
        <end position="289"/>
    </location>
</feature>
<feature type="transmembrane region" description="Helical" evidence="6">
    <location>
        <begin position="330"/>
        <end position="351"/>
    </location>
</feature>
<dbReference type="EMBL" id="WBMT01000005">
    <property type="protein sequence ID" value="KAB2349461.1"/>
    <property type="molecule type" value="Genomic_DNA"/>
</dbReference>
<feature type="transmembrane region" description="Helical" evidence="6">
    <location>
        <begin position="295"/>
        <end position="318"/>
    </location>
</feature>
<dbReference type="OrthoDB" id="9814237at2"/>
<dbReference type="Pfam" id="PF07690">
    <property type="entry name" value="MFS_1"/>
    <property type="match status" value="1"/>
</dbReference>
<feature type="transmembrane region" description="Helical" evidence="6">
    <location>
        <begin position="160"/>
        <end position="182"/>
    </location>
</feature>
<keyword evidence="2" id="KW-1003">Cell membrane</keyword>
<dbReference type="SUPFAM" id="SSF103473">
    <property type="entry name" value="MFS general substrate transporter"/>
    <property type="match status" value="1"/>
</dbReference>
<feature type="domain" description="Major facilitator superfamily (MFS) profile" evidence="7">
    <location>
        <begin position="8"/>
        <end position="381"/>
    </location>
</feature>
<dbReference type="Proteomes" id="UP000468735">
    <property type="component" value="Unassembled WGS sequence"/>
</dbReference>
<keyword evidence="9" id="KW-1185">Reference proteome</keyword>
<protein>
    <submittedName>
        <fullName evidence="8">MFS transporter</fullName>
    </submittedName>
</protein>
<feature type="transmembrane region" description="Helical" evidence="6">
    <location>
        <begin position="208"/>
        <end position="226"/>
    </location>
</feature>
<dbReference type="PANTHER" id="PTHR43124">
    <property type="entry name" value="PURINE EFFLUX PUMP PBUE"/>
    <property type="match status" value="1"/>
</dbReference>
<feature type="transmembrane region" description="Helical" evidence="6">
    <location>
        <begin position="73"/>
        <end position="91"/>
    </location>
</feature>
<dbReference type="InterPro" id="IPR020846">
    <property type="entry name" value="MFS_dom"/>
</dbReference>
<proteinExistence type="predicted"/>
<gene>
    <name evidence="8" type="ORF">F8566_11765</name>
</gene>